<dbReference type="KEGG" id="nik:F5I99_04035"/>
<dbReference type="Proteomes" id="UP000325606">
    <property type="component" value="Chromosome"/>
</dbReference>
<sequence length="243" mass="27591">MIKTKLYFKNGTDSGVLTEALTVLPESIRPIYFAEDEGRVIKANVLSDTERFQTFLKENSIGFFLYSENKTCIDISTPRSGYAEVTLWLTEDLSGELSIALFQSLIGCKPVFGYACEDGEYDHRNRYYITIGKNHVEDWIGRKLDQYISGVYWYTLLSDGLLAQHGVKLVDLVDEAMCAESLGDGSLHLLKFFDNPEDWRGNASRLDNLCERVEGVFSRSSVEEAVIGVTNFLEYDDIIANWR</sequence>
<protein>
    <submittedName>
        <fullName evidence="1">Uncharacterized protein</fullName>
    </submittedName>
</protein>
<dbReference type="AlphaFoldDB" id="A0A5J6LBZ2"/>
<accession>A0A5J6LBZ2</accession>
<reference evidence="1 2" key="1">
    <citation type="submission" date="2019-09" db="EMBL/GenBank/DDBJ databases">
        <title>Nitrincola iocasae sp. nov., a bacterium isolated from the sediment collected at a cold seep field in South China Sea.</title>
        <authorList>
            <person name="Zhang H."/>
            <person name="Wang H."/>
            <person name="Li C."/>
        </authorList>
    </citation>
    <scope>NUCLEOTIDE SEQUENCE [LARGE SCALE GENOMIC DNA]</scope>
    <source>
        <strain evidence="1 2">KXZD1103</strain>
    </source>
</reference>
<gene>
    <name evidence="1" type="ORF">F5I99_04035</name>
</gene>
<keyword evidence="2" id="KW-1185">Reference proteome</keyword>
<dbReference type="RefSeq" id="WP_151053766.1">
    <property type="nucleotide sequence ID" value="NZ_CP044222.1"/>
</dbReference>
<name>A0A5J6LBZ2_9GAMM</name>
<proteinExistence type="predicted"/>
<dbReference type="EMBL" id="CP044222">
    <property type="protein sequence ID" value="QEW05722.1"/>
    <property type="molecule type" value="Genomic_DNA"/>
</dbReference>
<organism evidence="1 2">
    <name type="scientific">Nitrincola iocasae</name>
    <dbReference type="NCBI Taxonomy" id="2614693"/>
    <lineage>
        <taxon>Bacteria</taxon>
        <taxon>Pseudomonadati</taxon>
        <taxon>Pseudomonadota</taxon>
        <taxon>Gammaproteobacteria</taxon>
        <taxon>Oceanospirillales</taxon>
        <taxon>Oceanospirillaceae</taxon>
        <taxon>Nitrincola</taxon>
    </lineage>
</organism>
<evidence type="ECO:0000313" key="2">
    <source>
        <dbReference type="Proteomes" id="UP000325606"/>
    </source>
</evidence>
<evidence type="ECO:0000313" key="1">
    <source>
        <dbReference type="EMBL" id="QEW05722.1"/>
    </source>
</evidence>